<reference evidence="3 4" key="1">
    <citation type="submission" date="2019-09" db="EMBL/GenBank/DDBJ databases">
        <title>FDA dAtabase for Regulatory Grade micrObial Sequences (FDA-ARGOS): Supporting development and validation of Infectious Disease Dx tests.</title>
        <authorList>
            <person name="Sciortino C."/>
            <person name="Tallon L."/>
            <person name="Sadzewicz L."/>
            <person name="Vavikolanu K."/>
            <person name="Mehta A."/>
            <person name="Aluvathingal J."/>
            <person name="Nadendla S."/>
            <person name="Nandy P."/>
            <person name="Geyer C."/>
            <person name="Yan Y."/>
            <person name="Sichtig H."/>
        </authorList>
    </citation>
    <scope>NUCLEOTIDE SEQUENCE [LARGE SCALE GENOMIC DNA]</scope>
    <source>
        <strain evidence="3 4">FDAARGOS_643</strain>
        <plasmid evidence="3 4">unnamed1</plasmid>
    </source>
</reference>
<geneLocation type="plasmid" evidence="3">
    <name>unnamed1</name>
</geneLocation>
<dbReference type="SMART" id="SM00470">
    <property type="entry name" value="ParB"/>
    <property type="match status" value="1"/>
</dbReference>
<dbReference type="InterPro" id="IPR037972">
    <property type="entry name" value="RepB_N"/>
</dbReference>
<dbReference type="InterPro" id="IPR050336">
    <property type="entry name" value="Chromosome_partition/occlusion"/>
</dbReference>
<dbReference type="PANTHER" id="PTHR33375">
    <property type="entry name" value="CHROMOSOME-PARTITIONING PROTEIN PARB-RELATED"/>
    <property type="match status" value="1"/>
</dbReference>
<dbReference type="PANTHER" id="PTHR33375:SF1">
    <property type="entry name" value="CHROMOSOME-PARTITIONING PROTEIN PARB-RELATED"/>
    <property type="match status" value="1"/>
</dbReference>
<proteinExistence type="inferred from homology"/>
<dbReference type="InterPro" id="IPR004437">
    <property type="entry name" value="ParB/RepB/Spo0J"/>
</dbReference>
<dbReference type="NCBIfam" id="TIGR00180">
    <property type="entry name" value="parB_part"/>
    <property type="match status" value="1"/>
</dbReference>
<dbReference type="Proteomes" id="UP000324507">
    <property type="component" value="Plasmid unnamed1"/>
</dbReference>
<keyword evidence="3" id="KW-0614">Plasmid</keyword>
<name>A0A5P2QKR5_9RHOB</name>
<evidence type="ECO:0000313" key="3">
    <source>
        <dbReference type="EMBL" id="QEU06591.1"/>
    </source>
</evidence>
<dbReference type="GO" id="GO:0003677">
    <property type="term" value="F:DNA binding"/>
    <property type="evidence" value="ECO:0007669"/>
    <property type="project" value="InterPro"/>
</dbReference>
<sequence length="333" mass="37002">MRSSVKSAKLGDGQMARKVFGSTLKGAMNQGISLDAIEAEKAPTRTSPTVARAQASVIEEDKHATRLLDPNLIRMSAVQDRLDPSDGLEELIQSIREHGQKVAILVRRLPSGNYEIVYGRRRLLACRQLGQKVRAFVMELSDEEALIAQGVENNARRDPSFIERAIFVSGIIAELGKTEEARKNAQTVAYRALQIDESLVSRMNRIASAIPMDLIRAIGPAHGCGRRVWERLSKLCELHPDRAEALVDRLPKERSSPERLELAINQMTPAAPIAISAKLERVTMSRKGNRITLDVDPSILPHLEDALRKLLEEFLDRGQDKETEHLPDSKTAS</sequence>
<dbReference type="AlphaFoldDB" id="A0A5P2QKR5"/>
<dbReference type="InterPro" id="IPR017819">
    <property type="entry name" value="Plasmid_partition_RepB"/>
</dbReference>
<evidence type="ECO:0000259" key="2">
    <source>
        <dbReference type="SMART" id="SM00470"/>
    </source>
</evidence>
<protein>
    <submittedName>
        <fullName evidence="3">Plasmid partitioning protein RepB</fullName>
    </submittedName>
</protein>
<dbReference type="Pfam" id="PF02195">
    <property type="entry name" value="ParB_N"/>
    <property type="match status" value="1"/>
</dbReference>
<dbReference type="SUPFAM" id="SSF110849">
    <property type="entry name" value="ParB/Sulfiredoxin"/>
    <property type="match status" value="1"/>
</dbReference>
<gene>
    <name evidence="3" type="primary">repB</name>
    <name evidence="3" type="ORF">FOB51_00530</name>
</gene>
<dbReference type="Gene3D" id="1.10.10.2830">
    <property type="match status" value="1"/>
</dbReference>
<organism evidence="3 4">
    <name type="scientific">Paracoccus yeei</name>
    <dbReference type="NCBI Taxonomy" id="147645"/>
    <lineage>
        <taxon>Bacteria</taxon>
        <taxon>Pseudomonadati</taxon>
        <taxon>Pseudomonadota</taxon>
        <taxon>Alphaproteobacteria</taxon>
        <taxon>Rhodobacterales</taxon>
        <taxon>Paracoccaceae</taxon>
        <taxon>Paracoccus</taxon>
    </lineage>
</organism>
<accession>A0A5P2QKR5</accession>
<dbReference type="CDD" id="cd16405">
    <property type="entry name" value="RepB_like_N"/>
    <property type="match status" value="1"/>
</dbReference>
<dbReference type="InterPro" id="IPR003115">
    <property type="entry name" value="ParB_N"/>
</dbReference>
<evidence type="ECO:0000256" key="1">
    <source>
        <dbReference type="ARBA" id="ARBA00006295"/>
    </source>
</evidence>
<dbReference type="GO" id="GO:0005694">
    <property type="term" value="C:chromosome"/>
    <property type="evidence" value="ECO:0007669"/>
    <property type="project" value="TreeGrafter"/>
</dbReference>
<dbReference type="NCBIfam" id="TIGR03454">
    <property type="entry name" value="partition_RepB"/>
    <property type="match status" value="1"/>
</dbReference>
<dbReference type="InterPro" id="IPR036086">
    <property type="entry name" value="ParB/Sulfiredoxin_sf"/>
</dbReference>
<dbReference type="GO" id="GO:0007059">
    <property type="term" value="P:chromosome segregation"/>
    <property type="evidence" value="ECO:0007669"/>
    <property type="project" value="TreeGrafter"/>
</dbReference>
<dbReference type="EMBL" id="CP044078">
    <property type="protein sequence ID" value="QEU06591.1"/>
    <property type="molecule type" value="Genomic_DNA"/>
</dbReference>
<comment type="similarity">
    <text evidence="1">Belongs to the ParB family.</text>
</comment>
<evidence type="ECO:0000313" key="4">
    <source>
        <dbReference type="Proteomes" id="UP000324507"/>
    </source>
</evidence>
<dbReference type="Gene3D" id="3.90.1530.30">
    <property type="match status" value="1"/>
</dbReference>
<feature type="domain" description="ParB-like N-terminal" evidence="2">
    <location>
        <begin position="66"/>
        <end position="154"/>
    </location>
</feature>